<proteinExistence type="predicted"/>
<evidence type="ECO:0000313" key="5">
    <source>
        <dbReference type="Proteomes" id="UP001208692"/>
    </source>
</evidence>
<evidence type="ECO:0000259" key="1">
    <source>
        <dbReference type="Pfam" id="PF18809"/>
    </source>
</evidence>
<sequence length="151" mass="17790">MKENNKDTAWFPKYKQFKGKPKEAIKHLIKVKKGDCLEALYRKDIGYIDIVWGENDKNNKGFGLKHIIEKYGKEIEQLGFKVEDFIPIIVQFGELKTSKKPSRIELVGEMFKVVVKTEFYNEKENKRQDKKFILTAFDLRPLFKKNKSKGN</sequence>
<organism evidence="2 4">
    <name type="scientific">Capnocytophaga catalasegens</name>
    <dbReference type="NCBI Taxonomy" id="1004260"/>
    <lineage>
        <taxon>Bacteria</taxon>
        <taxon>Pseudomonadati</taxon>
        <taxon>Bacteroidota</taxon>
        <taxon>Flavobacteriia</taxon>
        <taxon>Flavobacteriales</taxon>
        <taxon>Flavobacteriaceae</taxon>
        <taxon>Capnocytophaga</taxon>
    </lineage>
</organism>
<dbReference type="Proteomes" id="UP001207736">
    <property type="component" value="Unassembled WGS sequence"/>
</dbReference>
<accession>A0AAV5B0M1</accession>
<dbReference type="Proteomes" id="UP001208692">
    <property type="component" value="Unassembled WGS sequence"/>
</dbReference>
<dbReference type="EMBL" id="BQKB01000052">
    <property type="protein sequence ID" value="GJM53924.1"/>
    <property type="molecule type" value="Genomic_DNA"/>
</dbReference>
<gene>
    <name evidence="2" type="ORF">RCZ15_25080</name>
    <name evidence="3" type="ORF">RCZ16_22400</name>
</gene>
<protein>
    <recommendedName>
        <fullName evidence="1">Phage-Barnase-EndoU-ColicinE5/D-RelE-like nuclease domain-containing protein</fullName>
    </recommendedName>
</protein>
<feature type="domain" description="Phage-Barnase-EndoU-ColicinE5/D-RelE-like nuclease" evidence="1">
    <location>
        <begin position="39"/>
        <end position="138"/>
    </location>
</feature>
<evidence type="ECO:0000313" key="4">
    <source>
        <dbReference type="Proteomes" id="UP001207736"/>
    </source>
</evidence>
<dbReference type="InterPro" id="IPR041092">
    <property type="entry name" value="PBECR1"/>
</dbReference>
<dbReference type="Pfam" id="PF18809">
    <property type="entry name" value="PBECR1"/>
    <property type="match status" value="1"/>
</dbReference>
<evidence type="ECO:0000313" key="2">
    <source>
        <dbReference type="EMBL" id="GJM51535.1"/>
    </source>
</evidence>
<dbReference type="RefSeq" id="WP_264847309.1">
    <property type="nucleotide sequence ID" value="NZ_BPMA01000050.1"/>
</dbReference>
<dbReference type="AlphaFoldDB" id="A0AAV5B0M1"/>
<comment type="caution">
    <text evidence="2">The sequence shown here is derived from an EMBL/GenBank/DDBJ whole genome shotgun (WGS) entry which is preliminary data.</text>
</comment>
<reference evidence="2 5" key="1">
    <citation type="submission" date="2021-11" db="EMBL/GenBank/DDBJ databases">
        <title>Draft genome sequence of Capnocytophaga sp. strain KC07075 isolated from cat oral cavity.</title>
        <authorList>
            <person name="Suzuki M."/>
            <person name="Imaoka K."/>
            <person name="Kimura M."/>
            <person name="Morikawa S."/>
            <person name="Maeda K."/>
        </authorList>
    </citation>
    <scope>NUCLEOTIDE SEQUENCE</scope>
    <source>
        <strain evidence="2">KC07075</strain>
        <strain evidence="3 5">KC07079</strain>
    </source>
</reference>
<keyword evidence="5" id="KW-1185">Reference proteome</keyword>
<name>A0AAV5B0M1_9FLAO</name>
<evidence type="ECO:0000313" key="3">
    <source>
        <dbReference type="EMBL" id="GJM53924.1"/>
    </source>
</evidence>
<dbReference type="EMBL" id="BQKA01000061">
    <property type="protein sequence ID" value="GJM51535.1"/>
    <property type="molecule type" value="Genomic_DNA"/>
</dbReference>